<evidence type="ECO:0000313" key="3">
    <source>
        <dbReference type="Proteomes" id="UP000275078"/>
    </source>
</evidence>
<dbReference type="EMBL" id="ML119647">
    <property type="protein sequence ID" value="RPA87072.1"/>
    <property type="molecule type" value="Genomic_DNA"/>
</dbReference>
<protein>
    <submittedName>
        <fullName evidence="2">Uncharacterized protein</fullName>
    </submittedName>
</protein>
<organism evidence="2 3">
    <name type="scientific">Ascobolus immersus RN42</name>
    <dbReference type="NCBI Taxonomy" id="1160509"/>
    <lineage>
        <taxon>Eukaryota</taxon>
        <taxon>Fungi</taxon>
        <taxon>Dikarya</taxon>
        <taxon>Ascomycota</taxon>
        <taxon>Pezizomycotina</taxon>
        <taxon>Pezizomycetes</taxon>
        <taxon>Pezizales</taxon>
        <taxon>Ascobolaceae</taxon>
        <taxon>Ascobolus</taxon>
    </lineage>
</organism>
<evidence type="ECO:0000313" key="2">
    <source>
        <dbReference type="EMBL" id="RPA87072.1"/>
    </source>
</evidence>
<keyword evidence="3" id="KW-1185">Reference proteome</keyword>
<feature type="transmembrane region" description="Helical" evidence="1">
    <location>
        <begin position="21"/>
        <end position="39"/>
    </location>
</feature>
<keyword evidence="1" id="KW-1133">Transmembrane helix</keyword>
<keyword evidence="1" id="KW-0812">Transmembrane</keyword>
<name>A0A3N4ILS0_ASCIM</name>
<evidence type="ECO:0000256" key="1">
    <source>
        <dbReference type="SAM" id="Phobius"/>
    </source>
</evidence>
<keyword evidence="1" id="KW-0472">Membrane</keyword>
<accession>A0A3N4ILS0</accession>
<reference evidence="2 3" key="1">
    <citation type="journal article" date="2018" name="Nat. Ecol. Evol.">
        <title>Pezizomycetes genomes reveal the molecular basis of ectomycorrhizal truffle lifestyle.</title>
        <authorList>
            <person name="Murat C."/>
            <person name="Payen T."/>
            <person name="Noel B."/>
            <person name="Kuo A."/>
            <person name="Morin E."/>
            <person name="Chen J."/>
            <person name="Kohler A."/>
            <person name="Krizsan K."/>
            <person name="Balestrini R."/>
            <person name="Da Silva C."/>
            <person name="Montanini B."/>
            <person name="Hainaut M."/>
            <person name="Levati E."/>
            <person name="Barry K.W."/>
            <person name="Belfiori B."/>
            <person name="Cichocki N."/>
            <person name="Clum A."/>
            <person name="Dockter R.B."/>
            <person name="Fauchery L."/>
            <person name="Guy J."/>
            <person name="Iotti M."/>
            <person name="Le Tacon F."/>
            <person name="Lindquist E.A."/>
            <person name="Lipzen A."/>
            <person name="Malagnac F."/>
            <person name="Mello A."/>
            <person name="Molinier V."/>
            <person name="Miyauchi S."/>
            <person name="Poulain J."/>
            <person name="Riccioni C."/>
            <person name="Rubini A."/>
            <person name="Sitrit Y."/>
            <person name="Splivallo R."/>
            <person name="Traeger S."/>
            <person name="Wang M."/>
            <person name="Zifcakova L."/>
            <person name="Wipf D."/>
            <person name="Zambonelli A."/>
            <person name="Paolocci F."/>
            <person name="Nowrousian M."/>
            <person name="Ottonello S."/>
            <person name="Baldrian P."/>
            <person name="Spatafora J.W."/>
            <person name="Henrissat B."/>
            <person name="Nagy L.G."/>
            <person name="Aury J.M."/>
            <person name="Wincker P."/>
            <person name="Grigoriev I.V."/>
            <person name="Bonfante P."/>
            <person name="Martin F.M."/>
        </authorList>
    </citation>
    <scope>NUCLEOTIDE SEQUENCE [LARGE SCALE GENOMIC DNA]</scope>
    <source>
        <strain evidence="2 3">RN42</strain>
    </source>
</reference>
<sequence>MVRMGCVCMLRCIFRSYLHFLLFYCSFRKTFFWNLFFFFSRTDLYPLLTSLLLYYTSFYSPTGIAW</sequence>
<gene>
    <name evidence="2" type="ORF">BJ508DRAFT_95681</name>
</gene>
<proteinExistence type="predicted"/>
<dbReference type="Proteomes" id="UP000275078">
    <property type="component" value="Unassembled WGS sequence"/>
</dbReference>
<dbReference type="AlphaFoldDB" id="A0A3N4ILS0"/>